<gene>
    <name evidence="9" type="ORF">KDH_42160</name>
</gene>
<name>A0ABQ6FUB8_9CHLR</name>
<keyword evidence="3" id="KW-0547">Nucleotide-binding</keyword>
<evidence type="ECO:0000259" key="8">
    <source>
        <dbReference type="PROSITE" id="PS50011"/>
    </source>
</evidence>
<feature type="transmembrane region" description="Helical" evidence="7">
    <location>
        <begin position="442"/>
        <end position="464"/>
    </location>
</feature>
<dbReference type="Gene3D" id="1.10.510.10">
    <property type="entry name" value="Transferase(Phosphotransferase) domain 1"/>
    <property type="match status" value="1"/>
</dbReference>
<reference evidence="9 10" key="1">
    <citation type="submission" date="2023-02" db="EMBL/GenBank/DDBJ databases">
        <title>Dictyobacter halimunensis sp. nov., a new member of the class Ktedonobacteria from forest soil in a geothermal area.</title>
        <authorList>
            <person name="Rachmania M.K."/>
            <person name="Ningsih F."/>
            <person name="Sakai Y."/>
            <person name="Yabe S."/>
            <person name="Yokota A."/>
            <person name="Sjamsuridzal W."/>
        </authorList>
    </citation>
    <scope>NUCLEOTIDE SEQUENCE [LARGE SCALE GENOMIC DNA]</scope>
    <source>
        <strain evidence="9 10">S3.2.2.5</strain>
    </source>
</reference>
<dbReference type="PROSITE" id="PS50011">
    <property type="entry name" value="PROTEIN_KINASE_DOM"/>
    <property type="match status" value="1"/>
</dbReference>
<feature type="compositionally biased region" description="Low complexity" evidence="6">
    <location>
        <begin position="357"/>
        <end position="374"/>
    </location>
</feature>
<evidence type="ECO:0000256" key="1">
    <source>
        <dbReference type="ARBA" id="ARBA00012513"/>
    </source>
</evidence>
<dbReference type="CDD" id="cd14014">
    <property type="entry name" value="STKc_PknB_like"/>
    <property type="match status" value="1"/>
</dbReference>
<keyword evidence="7" id="KW-0812">Transmembrane</keyword>
<accession>A0ABQ6FUB8</accession>
<dbReference type="InterPro" id="IPR011009">
    <property type="entry name" value="Kinase-like_dom_sf"/>
</dbReference>
<feature type="domain" description="Protein kinase" evidence="8">
    <location>
        <begin position="11"/>
        <end position="289"/>
    </location>
</feature>
<proteinExistence type="predicted"/>
<dbReference type="RefSeq" id="WP_338253302.1">
    <property type="nucleotide sequence ID" value="NZ_BSRI01000002.1"/>
</dbReference>
<keyword evidence="10" id="KW-1185">Reference proteome</keyword>
<dbReference type="InterPro" id="IPR000719">
    <property type="entry name" value="Prot_kinase_dom"/>
</dbReference>
<dbReference type="Proteomes" id="UP001344906">
    <property type="component" value="Unassembled WGS sequence"/>
</dbReference>
<keyword evidence="7" id="KW-0472">Membrane</keyword>
<dbReference type="SUPFAM" id="SSF56112">
    <property type="entry name" value="Protein kinase-like (PK-like)"/>
    <property type="match status" value="1"/>
</dbReference>
<dbReference type="EMBL" id="BSRI01000002">
    <property type="protein sequence ID" value="GLV57380.1"/>
    <property type="molecule type" value="Genomic_DNA"/>
</dbReference>
<feature type="region of interest" description="Disordered" evidence="6">
    <location>
        <begin position="349"/>
        <end position="386"/>
    </location>
</feature>
<evidence type="ECO:0000256" key="6">
    <source>
        <dbReference type="SAM" id="MobiDB-lite"/>
    </source>
</evidence>
<dbReference type="PANTHER" id="PTHR43289:SF6">
    <property type="entry name" value="SERINE_THREONINE-PROTEIN KINASE NEKL-3"/>
    <property type="match status" value="1"/>
</dbReference>
<evidence type="ECO:0000256" key="7">
    <source>
        <dbReference type="SAM" id="Phobius"/>
    </source>
</evidence>
<evidence type="ECO:0000313" key="10">
    <source>
        <dbReference type="Proteomes" id="UP001344906"/>
    </source>
</evidence>
<keyword evidence="2" id="KW-0808">Transferase</keyword>
<dbReference type="PANTHER" id="PTHR43289">
    <property type="entry name" value="MITOGEN-ACTIVATED PROTEIN KINASE KINASE KINASE 20-RELATED"/>
    <property type="match status" value="1"/>
</dbReference>
<keyword evidence="7" id="KW-1133">Transmembrane helix</keyword>
<organism evidence="9 10">
    <name type="scientific">Dictyobacter halimunensis</name>
    <dbReference type="NCBI Taxonomy" id="3026934"/>
    <lineage>
        <taxon>Bacteria</taxon>
        <taxon>Bacillati</taxon>
        <taxon>Chloroflexota</taxon>
        <taxon>Ktedonobacteria</taxon>
        <taxon>Ktedonobacterales</taxon>
        <taxon>Dictyobacteraceae</taxon>
        <taxon>Dictyobacter</taxon>
    </lineage>
</organism>
<keyword evidence="5" id="KW-0067">ATP-binding</keyword>
<evidence type="ECO:0000256" key="4">
    <source>
        <dbReference type="ARBA" id="ARBA00022777"/>
    </source>
</evidence>
<protein>
    <recommendedName>
        <fullName evidence="1">non-specific serine/threonine protein kinase</fullName>
        <ecNumber evidence="1">2.7.11.1</ecNumber>
    </recommendedName>
</protein>
<evidence type="ECO:0000256" key="3">
    <source>
        <dbReference type="ARBA" id="ARBA00022741"/>
    </source>
</evidence>
<evidence type="ECO:0000256" key="2">
    <source>
        <dbReference type="ARBA" id="ARBA00022679"/>
    </source>
</evidence>
<comment type="caution">
    <text evidence="9">The sequence shown here is derived from an EMBL/GenBank/DDBJ whole genome shotgun (WGS) entry which is preliminary data.</text>
</comment>
<evidence type="ECO:0000313" key="9">
    <source>
        <dbReference type="EMBL" id="GLV57380.1"/>
    </source>
</evidence>
<sequence>MGTNQRYLGPYELQQRLSDTRQYESWKAWDSQHQRQVEITILHLQAANAAVLMPRFLYETKSLTALNHPSIAKIYDVQASAVPEQPGTLDGVAQYQAYIVREYIEGMSLADYIEATSGVGDFPALTDIYRILAPASSALDYAHQHGVVHSHLKPAHILFTQADSPESPQGEIKVVGFGMHTILSPLTLALEDAAYISPEGAQGQTVNTRSDIYSLGVILYELCTGTLPFQGETTSEMLMQHMHAEPMSPALINTRIVPGMTAIILRCLAKDPSARFPTGAALTAALSRVANAPGKSRVGQSGAASSGNRLTPWFTPAQVSIDETYLSPQRSQGLTSPAASHAEAGTNVAGAYPGADVPTSLSSAPTSSAPAVTPDGGYTPTHADAVMQSPRSAPDLLAAMETQRLHPMPPAPAPAPPVSPPYATPYPVRRGGFWRTSRGKKLTILLSALLCLAVIGASLAAFLVSRYNGLAASSLSGHAFFVSSGLLDPNNPKGIVDGLQIDLTDVSVPASGKSYYAWLLGDTDTNVTSPPIGLGSLSLVNGHASMAYSSPQNDNLLSHYSRFLVTEEDSAAPPTNPSLDSSTWRYGAVFSRVPSPEDTQNHFSLLDHLRHLLAQDPKLAKVGLTGGLDIWLFRNSLKVLEWAGSARDAYNSGDTSLMQRQAVRILDYLDGTQYVQTENIPSTLSPILVDPKIARVSLLEVSQSEDPPGYLKHIGNHLREITNSPNVSTSQKQLAKEINLAIDNVQAWYLGVHDDAAKLIHMSPAQLRQPGTMDTLNHMFKLANNAFVGETDPGTNQVKEGVSQIHYKAQRLATFDIVACSNQTTRSCV</sequence>
<evidence type="ECO:0000256" key="5">
    <source>
        <dbReference type="ARBA" id="ARBA00022840"/>
    </source>
</evidence>
<keyword evidence="4" id="KW-0418">Kinase</keyword>
<dbReference type="Gene3D" id="3.30.200.20">
    <property type="entry name" value="Phosphorylase Kinase, domain 1"/>
    <property type="match status" value="1"/>
</dbReference>
<dbReference type="EC" id="2.7.11.1" evidence="1"/>
<dbReference type="Pfam" id="PF00069">
    <property type="entry name" value="Pkinase"/>
    <property type="match status" value="1"/>
</dbReference>